<comment type="caution">
    <text evidence="1">The sequence shown here is derived from an EMBL/GenBank/DDBJ whole genome shotgun (WGS) entry which is preliminary data.</text>
</comment>
<evidence type="ECO:0000313" key="1">
    <source>
        <dbReference type="EMBL" id="HFI92349.1"/>
    </source>
</evidence>
<name>A0A7V2ZLS5_9BACT</name>
<gene>
    <name evidence="1" type="ORF">ENS31_12605</name>
</gene>
<dbReference type="SUPFAM" id="SSF53335">
    <property type="entry name" value="S-adenosyl-L-methionine-dependent methyltransferases"/>
    <property type="match status" value="1"/>
</dbReference>
<organism evidence="1">
    <name type="scientific">Ignavibacterium album</name>
    <dbReference type="NCBI Taxonomy" id="591197"/>
    <lineage>
        <taxon>Bacteria</taxon>
        <taxon>Pseudomonadati</taxon>
        <taxon>Ignavibacteriota</taxon>
        <taxon>Ignavibacteria</taxon>
        <taxon>Ignavibacteriales</taxon>
        <taxon>Ignavibacteriaceae</taxon>
        <taxon>Ignavibacterium</taxon>
    </lineage>
</organism>
<accession>A0A7V2ZLS5</accession>
<dbReference type="Gene3D" id="3.40.50.150">
    <property type="entry name" value="Vaccinia Virus protein VP39"/>
    <property type="match status" value="1"/>
</dbReference>
<protein>
    <recommendedName>
        <fullName evidence="2">Methyltransferase type 11 domain-containing protein</fullName>
    </recommendedName>
</protein>
<dbReference type="EMBL" id="DSUJ01000011">
    <property type="protein sequence ID" value="HFI92349.1"/>
    <property type="molecule type" value="Genomic_DNA"/>
</dbReference>
<evidence type="ECO:0008006" key="2">
    <source>
        <dbReference type="Google" id="ProtNLM"/>
    </source>
</evidence>
<dbReference type="AlphaFoldDB" id="A0A7V2ZLS5"/>
<reference evidence="1" key="1">
    <citation type="journal article" date="2020" name="mSystems">
        <title>Genome- and Community-Level Interaction Insights into Carbon Utilization and Element Cycling Functions of Hydrothermarchaeota in Hydrothermal Sediment.</title>
        <authorList>
            <person name="Zhou Z."/>
            <person name="Liu Y."/>
            <person name="Xu W."/>
            <person name="Pan J."/>
            <person name="Luo Z.H."/>
            <person name="Li M."/>
        </authorList>
    </citation>
    <scope>NUCLEOTIDE SEQUENCE [LARGE SCALE GENOMIC DNA]</scope>
    <source>
        <strain evidence="1">SpSt-479</strain>
    </source>
</reference>
<proteinExistence type="predicted"/>
<sequence>MKIFLFTFYNVIQRFLGLARFKLYLRRSDVIKVIFGAGNTSLKGWFSTEKVFFDLLNINDYLKFFFHKKLDFVLIEHVLEHFELDEVRLIAKYLFEFTNTKCNLRIAVPDGFHPDIEYINYVKPGGYGPGEHKILLNYRSLSDIFQNVGFNYSVIEYWDEEGNFHSTYADDEKGAIFRSFKNDLRNLNGKPHYTSLIIDFYK</sequence>
<dbReference type="InterPro" id="IPR029063">
    <property type="entry name" value="SAM-dependent_MTases_sf"/>
</dbReference>